<dbReference type="EMBL" id="BRXU01000012">
    <property type="protein sequence ID" value="GLC55090.1"/>
    <property type="molecule type" value="Genomic_DNA"/>
</dbReference>
<name>A0A9W6BNL1_9CHLO</name>
<sequence>MAADESLRVQGLTISDDPSPSDEEEAFAKAASVSGVDLINRLKHLGCILIKNRTGGPIGVFTRTSPKRVLVSAELRLVLTLNGPEAAFKIVMGELNDPTTSFMPFDPPQPDAKRKSEAVNVNGDTYLSVCRYTGTEDRNDWSTWRWDCLDQLVRPGNKITIEGTAVQLPELLIPGWMLGHAAGMGAK</sequence>
<evidence type="ECO:0000313" key="2">
    <source>
        <dbReference type="EMBL" id="GLC55090.1"/>
    </source>
</evidence>
<dbReference type="Proteomes" id="UP001165080">
    <property type="component" value="Unassembled WGS sequence"/>
</dbReference>
<protein>
    <submittedName>
        <fullName evidence="2">Uncharacterized protein</fullName>
    </submittedName>
</protein>
<proteinExistence type="predicted"/>
<dbReference type="AlphaFoldDB" id="A0A9W6BNL1"/>
<evidence type="ECO:0000313" key="3">
    <source>
        <dbReference type="Proteomes" id="UP001165080"/>
    </source>
</evidence>
<reference evidence="2 3" key="1">
    <citation type="journal article" date="2023" name="Commun. Biol.">
        <title>Reorganization of the ancestral sex-determining regions during the evolution of trioecy in Pleodorina starrii.</title>
        <authorList>
            <person name="Takahashi K."/>
            <person name="Suzuki S."/>
            <person name="Kawai-Toyooka H."/>
            <person name="Yamamoto K."/>
            <person name="Hamaji T."/>
            <person name="Ootsuki R."/>
            <person name="Yamaguchi H."/>
            <person name="Kawachi M."/>
            <person name="Higashiyama T."/>
            <person name="Nozaki H."/>
        </authorList>
    </citation>
    <scope>NUCLEOTIDE SEQUENCE [LARGE SCALE GENOMIC DNA]</scope>
    <source>
        <strain evidence="2 3">NIES-4479</strain>
    </source>
</reference>
<evidence type="ECO:0000256" key="1">
    <source>
        <dbReference type="SAM" id="MobiDB-lite"/>
    </source>
</evidence>
<comment type="caution">
    <text evidence="2">The sequence shown here is derived from an EMBL/GenBank/DDBJ whole genome shotgun (WGS) entry which is preliminary data.</text>
</comment>
<gene>
    <name evidence="2" type="primary">PLESTMB000070</name>
    <name evidence="2" type="ORF">PLESTB_000942500</name>
</gene>
<organism evidence="2 3">
    <name type="scientific">Pleodorina starrii</name>
    <dbReference type="NCBI Taxonomy" id="330485"/>
    <lineage>
        <taxon>Eukaryota</taxon>
        <taxon>Viridiplantae</taxon>
        <taxon>Chlorophyta</taxon>
        <taxon>core chlorophytes</taxon>
        <taxon>Chlorophyceae</taxon>
        <taxon>CS clade</taxon>
        <taxon>Chlamydomonadales</taxon>
        <taxon>Volvocaceae</taxon>
        <taxon>Pleodorina</taxon>
    </lineage>
</organism>
<feature type="region of interest" description="Disordered" evidence="1">
    <location>
        <begin position="1"/>
        <end position="22"/>
    </location>
</feature>
<keyword evidence="3" id="KW-1185">Reference proteome</keyword>
<accession>A0A9W6BNL1</accession>